<feature type="region of interest" description="Disordered" evidence="1">
    <location>
        <begin position="104"/>
        <end position="152"/>
    </location>
</feature>
<keyword evidence="2" id="KW-0732">Signal</keyword>
<accession>A0A165DUI8</accession>
<feature type="signal peptide" evidence="2">
    <location>
        <begin position="1"/>
        <end position="15"/>
    </location>
</feature>
<dbReference type="EMBL" id="KV426190">
    <property type="protein sequence ID" value="KZV85387.1"/>
    <property type="molecule type" value="Genomic_DNA"/>
</dbReference>
<protein>
    <recommendedName>
        <fullName evidence="5">Extracellular membrane protein CFEM domain-containing protein</fullName>
    </recommendedName>
</protein>
<evidence type="ECO:0000256" key="1">
    <source>
        <dbReference type="SAM" id="MobiDB-lite"/>
    </source>
</evidence>
<gene>
    <name evidence="3" type="ORF">EXIGLDRAFT_841514</name>
</gene>
<keyword evidence="4" id="KW-1185">Reference proteome</keyword>
<evidence type="ECO:0000313" key="3">
    <source>
        <dbReference type="EMBL" id="KZV85387.1"/>
    </source>
</evidence>
<dbReference type="AlphaFoldDB" id="A0A165DUI8"/>
<dbReference type="InParanoid" id="A0A165DUI8"/>
<name>A0A165DUI8_EXIGL</name>
<evidence type="ECO:0000256" key="2">
    <source>
        <dbReference type="SAM" id="SignalP"/>
    </source>
</evidence>
<evidence type="ECO:0008006" key="5">
    <source>
        <dbReference type="Google" id="ProtNLM"/>
    </source>
</evidence>
<sequence length="177" mass="17641">MRFLSLALLFVAVTAQNAGSPQLPTDEDLCINNSVFEAFLESGSQNVTCLGEVTTPLRKGFNATISDCICPNSTLVTQVEDAVASLCSADAKARVQQICGNAALGTPSPTSTAGPSSSSSTNAAPGSSAGASGTTTGSDSTSTQTVTPGTGGGEAAVVVSKVMTGLAIFAPLLMGWM</sequence>
<organism evidence="3 4">
    <name type="scientific">Exidia glandulosa HHB12029</name>
    <dbReference type="NCBI Taxonomy" id="1314781"/>
    <lineage>
        <taxon>Eukaryota</taxon>
        <taxon>Fungi</taxon>
        <taxon>Dikarya</taxon>
        <taxon>Basidiomycota</taxon>
        <taxon>Agaricomycotina</taxon>
        <taxon>Agaricomycetes</taxon>
        <taxon>Auriculariales</taxon>
        <taxon>Exidiaceae</taxon>
        <taxon>Exidia</taxon>
    </lineage>
</organism>
<evidence type="ECO:0000313" key="4">
    <source>
        <dbReference type="Proteomes" id="UP000077266"/>
    </source>
</evidence>
<proteinExistence type="predicted"/>
<feature type="compositionally biased region" description="Low complexity" evidence="1">
    <location>
        <begin position="105"/>
        <end position="143"/>
    </location>
</feature>
<dbReference type="Proteomes" id="UP000077266">
    <property type="component" value="Unassembled WGS sequence"/>
</dbReference>
<reference evidence="3 4" key="1">
    <citation type="journal article" date="2016" name="Mol. Biol. Evol.">
        <title>Comparative Genomics of Early-Diverging Mushroom-Forming Fungi Provides Insights into the Origins of Lignocellulose Decay Capabilities.</title>
        <authorList>
            <person name="Nagy L.G."/>
            <person name="Riley R."/>
            <person name="Tritt A."/>
            <person name="Adam C."/>
            <person name="Daum C."/>
            <person name="Floudas D."/>
            <person name="Sun H."/>
            <person name="Yadav J.S."/>
            <person name="Pangilinan J."/>
            <person name="Larsson K.H."/>
            <person name="Matsuura K."/>
            <person name="Barry K."/>
            <person name="Labutti K."/>
            <person name="Kuo R."/>
            <person name="Ohm R.A."/>
            <person name="Bhattacharya S.S."/>
            <person name="Shirouzu T."/>
            <person name="Yoshinaga Y."/>
            <person name="Martin F.M."/>
            <person name="Grigoriev I.V."/>
            <person name="Hibbett D.S."/>
        </authorList>
    </citation>
    <scope>NUCLEOTIDE SEQUENCE [LARGE SCALE GENOMIC DNA]</scope>
    <source>
        <strain evidence="3 4">HHB12029</strain>
    </source>
</reference>
<feature type="chain" id="PRO_5012768673" description="Extracellular membrane protein CFEM domain-containing protein" evidence="2">
    <location>
        <begin position="16"/>
        <end position="177"/>
    </location>
</feature>